<feature type="binding site" evidence="12">
    <location>
        <position position="424"/>
    </location>
    <ligand>
        <name>Zn(2+)</name>
        <dbReference type="ChEBI" id="CHEBI:29105"/>
    </ligand>
</feature>
<reference evidence="15" key="1">
    <citation type="journal article" date="2019" name="Int. J. Syst. Evol. Microbiol.">
        <title>The Global Catalogue of Microorganisms (GCM) 10K type strain sequencing project: providing services to taxonomists for standard genome sequencing and annotation.</title>
        <authorList>
            <consortium name="The Broad Institute Genomics Platform"/>
            <consortium name="The Broad Institute Genome Sequencing Center for Infectious Disease"/>
            <person name="Wu L."/>
            <person name="Ma J."/>
        </authorList>
    </citation>
    <scope>NUCLEOTIDE SEQUENCE [LARGE SCALE GENOMIC DNA]</scope>
    <source>
        <strain evidence="15">IBRC-M 10813</strain>
    </source>
</reference>
<gene>
    <name evidence="12 14" type="primary">ligA</name>
    <name evidence="14" type="ORF">ACFOUO_02055</name>
</gene>
<evidence type="ECO:0000256" key="7">
    <source>
        <dbReference type="ARBA" id="ARBA00022842"/>
    </source>
</evidence>
<dbReference type="SMART" id="SM00532">
    <property type="entry name" value="LIGANc"/>
    <property type="match status" value="1"/>
</dbReference>
<keyword evidence="3 12" id="KW-0235">DNA replication</keyword>
<dbReference type="InterPro" id="IPR004149">
    <property type="entry name" value="Znf_DNAligase_C4"/>
</dbReference>
<dbReference type="Pfam" id="PF03120">
    <property type="entry name" value="OB_DNA_ligase"/>
    <property type="match status" value="1"/>
</dbReference>
<dbReference type="EMBL" id="JBHSAP010000005">
    <property type="protein sequence ID" value="MFC4075588.1"/>
    <property type="molecule type" value="Genomic_DNA"/>
</dbReference>
<dbReference type="Gene3D" id="3.40.50.10190">
    <property type="entry name" value="BRCT domain"/>
    <property type="match status" value="1"/>
</dbReference>
<dbReference type="InterPro" id="IPR003583">
    <property type="entry name" value="Hlx-hairpin-Hlx_DNA-bd_motif"/>
</dbReference>
<dbReference type="RefSeq" id="WP_380701658.1">
    <property type="nucleotide sequence ID" value="NZ_JBHSAP010000005.1"/>
</dbReference>
<evidence type="ECO:0000256" key="12">
    <source>
        <dbReference type="HAMAP-Rule" id="MF_01588"/>
    </source>
</evidence>
<dbReference type="Pfam" id="PF03119">
    <property type="entry name" value="DNA_ligase_ZBD"/>
    <property type="match status" value="1"/>
</dbReference>
<dbReference type="InterPro" id="IPR033136">
    <property type="entry name" value="DNA_ligase_CS"/>
</dbReference>
<evidence type="ECO:0000256" key="6">
    <source>
        <dbReference type="ARBA" id="ARBA00022833"/>
    </source>
</evidence>
<dbReference type="Proteomes" id="UP001595843">
    <property type="component" value="Unassembled WGS sequence"/>
</dbReference>
<feature type="binding site" evidence="12">
    <location>
        <position position="288"/>
    </location>
    <ligand>
        <name>NAD(+)</name>
        <dbReference type="ChEBI" id="CHEBI:57540"/>
    </ligand>
</feature>
<dbReference type="Pfam" id="PF00533">
    <property type="entry name" value="BRCT"/>
    <property type="match status" value="1"/>
</dbReference>
<comment type="cofactor">
    <cofactor evidence="12">
        <name>Mg(2+)</name>
        <dbReference type="ChEBI" id="CHEBI:18420"/>
    </cofactor>
    <cofactor evidence="12">
        <name>Mn(2+)</name>
        <dbReference type="ChEBI" id="CHEBI:29035"/>
    </cofactor>
</comment>
<dbReference type="InterPro" id="IPR041663">
    <property type="entry name" value="DisA/LigA_HHH"/>
</dbReference>
<dbReference type="PANTHER" id="PTHR23389">
    <property type="entry name" value="CHROMOSOME TRANSMISSION FIDELITY FACTOR 18"/>
    <property type="match status" value="1"/>
</dbReference>
<dbReference type="PANTHER" id="PTHR23389:SF9">
    <property type="entry name" value="DNA LIGASE"/>
    <property type="match status" value="1"/>
</dbReference>
<feature type="active site" description="N6-AMP-lysine intermediate" evidence="12">
    <location>
        <position position="116"/>
    </location>
</feature>
<evidence type="ECO:0000256" key="4">
    <source>
        <dbReference type="ARBA" id="ARBA00022723"/>
    </source>
</evidence>
<evidence type="ECO:0000256" key="9">
    <source>
        <dbReference type="ARBA" id="ARBA00023204"/>
    </source>
</evidence>
<sequence length="669" mass="74380">MDRQRAQDTIEKLRRQLEEHNYRYYVMDDPAISDTEYDQLMQRLIALEEEHPDLVTPDSPSQRVGGEPLPFFEKVEHAIPMLSLGNAFSFEQLKEFDQRIRKTTERESIDYVCELKIDGLAVSIRYEEGFMVRGATRGDGRVGENITSNLKTIRSLPLRLKEPVTLEVRGEAFLPKKEFERINRVKEERGEVPFANPRNAAAGSLRQLDPKLAAERALDAFLYGVGEIKGKEVPTTHTASLEMLTRLGLKVNPDRVTVKGIDDVMDYVDYWREHRLDLGYEIDGIVIKVDDLALREELGSTAKSPRWAIAYKFPAEEGVTVLRDIVINVGRTGAVTPTAVLDPVSLAGTTVRRASLHNEDFIREKGIRLGDHVIVRKAGDIIPEVVGVLEDQRTGKERTYEMPSECPECGSELVRLEGEVALRCINPQCPAQTREGIIHFVSRGAMNIEGLGEKVVSQLFKEELVRGPADLYDLREEDLLPLERMGKKSVENLVAAIEASKKNSVERLLFGLGIRFVGSKGAQVLARHFGDIHAIMGAEREALEAVDEIGPKMAESIVAYFENPEVKATIQRLEASGVNMTYRGPVASSKAEDSPFTGKTVVLTGTLESMSRKDAGTRVEELGGRVTNSVSSNTDFLVAGEKAGSKLKKAQEMGVKVVGEEEFLSMLGE</sequence>
<name>A0ABV8JB48_9BACL</name>
<dbReference type="SUPFAM" id="SSF50249">
    <property type="entry name" value="Nucleic acid-binding proteins"/>
    <property type="match status" value="1"/>
</dbReference>
<dbReference type="Gene3D" id="1.10.287.610">
    <property type="entry name" value="Helix hairpin bin"/>
    <property type="match status" value="1"/>
</dbReference>
<evidence type="ECO:0000256" key="8">
    <source>
        <dbReference type="ARBA" id="ARBA00023027"/>
    </source>
</evidence>
<keyword evidence="7 12" id="KW-0460">Magnesium</keyword>
<dbReference type="InterPro" id="IPR013840">
    <property type="entry name" value="DNAligase_N"/>
</dbReference>
<organism evidence="14 15">
    <name type="scientific">Salinithrix halophila</name>
    <dbReference type="NCBI Taxonomy" id="1485204"/>
    <lineage>
        <taxon>Bacteria</taxon>
        <taxon>Bacillati</taxon>
        <taxon>Bacillota</taxon>
        <taxon>Bacilli</taxon>
        <taxon>Bacillales</taxon>
        <taxon>Thermoactinomycetaceae</taxon>
        <taxon>Salinithrix</taxon>
    </lineage>
</organism>
<comment type="function">
    <text evidence="1 12">DNA ligase that catalyzes the formation of phosphodiester linkages between 5'-phosphoryl and 3'-hydroxyl groups in double-stranded DNA using NAD as a coenzyme and as the energy source for the reaction. It is essential for DNA replication and repair of damaged DNA.</text>
</comment>
<keyword evidence="15" id="KW-1185">Reference proteome</keyword>
<dbReference type="Pfam" id="PF22745">
    <property type="entry name" value="Nlig-Ia"/>
    <property type="match status" value="1"/>
</dbReference>
<dbReference type="Gene3D" id="3.30.470.30">
    <property type="entry name" value="DNA ligase/mRNA capping enzyme"/>
    <property type="match status" value="1"/>
</dbReference>
<evidence type="ECO:0000256" key="5">
    <source>
        <dbReference type="ARBA" id="ARBA00022763"/>
    </source>
</evidence>
<feature type="binding site" evidence="12">
    <location>
        <begin position="34"/>
        <end position="38"/>
    </location>
    <ligand>
        <name>NAD(+)</name>
        <dbReference type="ChEBI" id="CHEBI:57540"/>
    </ligand>
</feature>
<dbReference type="InterPro" id="IPR001679">
    <property type="entry name" value="DNA_ligase"/>
</dbReference>
<dbReference type="SMART" id="SM00278">
    <property type="entry name" value="HhH1"/>
    <property type="match status" value="3"/>
</dbReference>
<feature type="domain" description="BRCT" evidence="13">
    <location>
        <begin position="591"/>
        <end position="669"/>
    </location>
</feature>
<dbReference type="Gene3D" id="1.10.150.20">
    <property type="entry name" value="5' to 3' exonuclease, C-terminal subdomain"/>
    <property type="match status" value="2"/>
</dbReference>
<dbReference type="HAMAP" id="MF_01588">
    <property type="entry name" value="DNA_ligase_A"/>
    <property type="match status" value="1"/>
</dbReference>
<protein>
    <recommendedName>
        <fullName evidence="12">DNA ligase</fullName>
        <ecNumber evidence="12">6.5.1.2</ecNumber>
    </recommendedName>
    <alternativeName>
        <fullName evidence="12">Polydeoxyribonucleotide synthase [NAD(+)]</fullName>
    </alternativeName>
</protein>
<comment type="similarity">
    <text evidence="12">Belongs to the NAD-dependent DNA ligase family. LigA subfamily.</text>
</comment>
<dbReference type="NCBIfam" id="TIGR00575">
    <property type="entry name" value="dnlj"/>
    <property type="match status" value="1"/>
</dbReference>
<dbReference type="InterPro" id="IPR013839">
    <property type="entry name" value="DNAligase_adenylation"/>
</dbReference>
<keyword evidence="8 12" id="KW-0520">NAD</keyword>
<dbReference type="SUPFAM" id="SSF56091">
    <property type="entry name" value="DNA ligase/mRNA capping enzyme, catalytic domain"/>
    <property type="match status" value="1"/>
</dbReference>
<evidence type="ECO:0000313" key="14">
    <source>
        <dbReference type="EMBL" id="MFC4075588.1"/>
    </source>
</evidence>
<dbReference type="InterPro" id="IPR001357">
    <property type="entry name" value="BRCT_dom"/>
</dbReference>
<dbReference type="CDD" id="cd00114">
    <property type="entry name" value="LIGANc"/>
    <property type="match status" value="1"/>
</dbReference>
<keyword evidence="5 12" id="KW-0227">DNA damage</keyword>
<accession>A0ABV8JB48</accession>
<dbReference type="Pfam" id="PF12826">
    <property type="entry name" value="HHH_2"/>
    <property type="match status" value="1"/>
</dbReference>
<dbReference type="CDD" id="cd17748">
    <property type="entry name" value="BRCT_DNA_ligase_like"/>
    <property type="match status" value="1"/>
</dbReference>
<dbReference type="NCBIfam" id="NF005932">
    <property type="entry name" value="PRK07956.1"/>
    <property type="match status" value="1"/>
</dbReference>
<evidence type="ECO:0000256" key="11">
    <source>
        <dbReference type="ARBA" id="ARBA00034005"/>
    </source>
</evidence>
<feature type="binding site" evidence="12">
    <location>
        <position position="406"/>
    </location>
    <ligand>
        <name>Zn(2+)</name>
        <dbReference type="ChEBI" id="CHEBI:29105"/>
    </ligand>
</feature>
<dbReference type="SUPFAM" id="SSF52113">
    <property type="entry name" value="BRCT domain"/>
    <property type="match status" value="1"/>
</dbReference>
<evidence type="ECO:0000256" key="2">
    <source>
        <dbReference type="ARBA" id="ARBA00022598"/>
    </source>
</evidence>
<feature type="binding site" evidence="12">
    <location>
        <position position="409"/>
    </location>
    <ligand>
        <name>Zn(2+)</name>
        <dbReference type="ChEBI" id="CHEBI:29105"/>
    </ligand>
</feature>
<evidence type="ECO:0000256" key="3">
    <source>
        <dbReference type="ARBA" id="ARBA00022705"/>
    </source>
</evidence>
<keyword evidence="9 12" id="KW-0234">DNA repair</keyword>
<evidence type="ECO:0000256" key="1">
    <source>
        <dbReference type="ARBA" id="ARBA00004067"/>
    </source>
</evidence>
<comment type="caution">
    <text evidence="14">The sequence shown here is derived from an EMBL/GenBank/DDBJ whole genome shotgun (WGS) entry which is preliminary data.</text>
</comment>
<feature type="binding site" evidence="12">
    <location>
        <position position="429"/>
    </location>
    <ligand>
        <name>Zn(2+)</name>
        <dbReference type="ChEBI" id="CHEBI:29105"/>
    </ligand>
</feature>
<keyword evidence="4 12" id="KW-0479">Metal-binding</keyword>
<feature type="binding site" evidence="12">
    <location>
        <position position="137"/>
    </location>
    <ligand>
        <name>NAD(+)</name>
        <dbReference type="ChEBI" id="CHEBI:57540"/>
    </ligand>
</feature>
<dbReference type="PIRSF" id="PIRSF001604">
    <property type="entry name" value="LigA"/>
    <property type="match status" value="1"/>
</dbReference>
<dbReference type="InterPro" id="IPR012340">
    <property type="entry name" value="NA-bd_OB-fold"/>
</dbReference>
<dbReference type="GO" id="GO:0003911">
    <property type="term" value="F:DNA ligase (NAD+) activity"/>
    <property type="evidence" value="ECO:0007669"/>
    <property type="project" value="UniProtKB-EC"/>
</dbReference>
<dbReference type="SMART" id="SM00292">
    <property type="entry name" value="BRCT"/>
    <property type="match status" value="1"/>
</dbReference>
<keyword evidence="2 12" id="KW-0436">Ligase</keyword>
<dbReference type="InterPro" id="IPR036420">
    <property type="entry name" value="BRCT_dom_sf"/>
</dbReference>
<evidence type="ECO:0000313" key="15">
    <source>
        <dbReference type="Proteomes" id="UP001595843"/>
    </source>
</evidence>
<evidence type="ECO:0000259" key="13">
    <source>
        <dbReference type="PROSITE" id="PS50172"/>
    </source>
</evidence>
<keyword evidence="6 12" id="KW-0862">Zinc</keyword>
<feature type="binding site" evidence="12">
    <location>
        <position position="114"/>
    </location>
    <ligand>
        <name>NAD(+)</name>
        <dbReference type="ChEBI" id="CHEBI:57540"/>
    </ligand>
</feature>
<evidence type="ECO:0000256" key="10">
    <source>
        <dbReference type="ARBA" id="ARBA00023211"/>
    </source>
</evidence>
<dbReference type="PROSITE" id="PS50172">
    <property type="entry name" value="BRCT"/>
    <property type="match status" value="1"/>
</dbReference>
<feature type="binding site" evidence="12">
    <location>
        <begin position="83"/>
        <end position="84"/>
    </location>
    <ligand>
        <name>NAD(+)</name>
        <dbReference type="ChEBI" id="CHEBI:57540"/>
    </ligand>
</feature>
<dbReference type="PROSITE" id="PS01056">
    <property type="entry name" value="DNA_LIGASE_N2"/>
    <property type="match status" value="1"/>
</dbReference>
<dbReference type="EC" id="6.5.1.2" evidence="12"/>
<dbReference type="Gene3D" id="6.20.10.30">
    <property type="match status" value="1"/>
</dbReference>
<comment type="catalytic activity">
    <reaction evidence="11 12">
        <text>NAD(+) + (deoxyribonucleotide)n-3'-hydroxyl + 5'-phospho-(deoxyribonucleotide)m = (deoxyribonucleotide)n+m + AMP + beta-nicotinamide D-nucleotide.</text>
        <dbReference type="EC" id="6.5.1.2"/>
    </reaction>
</comment>
<feature type="binding site" evidence="12">
    <location>
        <position position="171"/>
    </location>
    <ligand>
        <name>NAD(+)</name>
        <dbReference type="ChEBI" id="CHEBI:57540"/>
    </ligand>
</feature>
<dbReference type="InterPro" id="IPR004150">
    <property type="entry name" value="NAD_DNA_ligase_OB"/>
</dbReference>
<feature type="binding site" evidence="12">
    <location>
        <position position="312"/>
    </location>
    <ligand>
        <name>NAD(+)</name>
        <dbReference type="ChEBI" id="CHEBI:57540"/>
    </ligand>
</feature>
<dbReference type="Gene3D" id="2.40.50.140">
    <property type="entry name" value="Nucleic acid-binding proteins"/>
    <property type="match status" value="1"/>
</dbReference>
<dbReference type="InterPro" id="IPR010994">
    <property type="entry name" value="RuvA_2-like"/>
</dbReference>
<proteinExistence type="inferred from homology"/>
<dbReference type="Pfam" id="PF01653">
    <property type="entry name" value="DNA_ligase_aden"/>
    <property type="match status" value="1"/>
</dbReference>
<keyword evidence="10 12" id="KW-0464">Manganese</keyword>
<dbReference type="SUPFAM" id="SSF47781">
    <property type="entry name" value="RuvA domain 2-like"/>
    <property type="match status" value="1"/>
</dbReference>